<evidence type="ECO:0000313" key="2">
    <source>
        <dbReference type="EMBL" id="EFL44572.1"/>
    </source>
</evidence>
<dbReference type="PANTHER" id="PTHR47396">
    <property type="entry name" value="TYPE I RESTRICTION ENZYME ECOKI R PROTEIN"/>
    <property type="match status" value="1"/>
</dbReference>
<feature type="domain" description="Helicase/UvrB N-terminal" evidence="1">
    <location>
        <begin position="8"/>
        <end position="180"/>
    </location>
</feature>
<dbReference type="RefSeq" id="WP_006303687.1">
    <property type="nucleotide sequence ID" value="NZ_AEDQ01000010.1"/>
</dbReference>
<accession>A0ABN0B1A9</accession>
<gene>
    <name evidence="2" type="ORF">HMPREF9248_1208</name>
</gene>
<dbReference type="EMBL" id="AEDQ01000010">
    <property type="protein sequence ID" value="EFL44572.1"/>
    <property type="molecule type" value="Genomic_DNA"/>
</dbReference>
<dbReference type="InterPro" id="IPR006935">
    <property type="entry name" value="Helicase/UvrB_N"/>
</dbReference>
<keyword evidence="3" id="KW-1185">Reference proteome</keyword>
<reference evidence="2 3" key="1">
    <citation type="submission" date="2010-08" db="EMBL/GenBank/DDBJ databases">
        <authorList>
            <person name="Durkin A.S."/>
            <person name="Madupu R."/>
            <person name="Torralba M."/>
            <person name="Gillis M."/>
            <person name="Methe B."/>
            <person name="Sutton G."/>
            <person name="Nelson K.E."/>
        </authorList>
    </citation>
    <scope>NUCLEOTIDE SEQUENCE [LARGE SCALE GENOMIC DNA]</scope>
    <source>
        <strain evidence="2 3">PB189-T1-4</strain>
    </source>
</reference>
<comment type="caution">
    <text evidence="2">The sequence shown here is derived from an EMBL/GenBank/DDBJ whole genome shotgun (WGS) entry which is preliminary data.</text>
</comment>
<dbReference type="InterPro" id="IPR050742">
    <property type="entry name" value="Helicase_Restrict-Modif_Enz"/>
</dbReference>
<dbReference type="Pfam" id="PF04851">
    <property type="entry name" value="ResIII"/>
    <property type="match status" value="1"/>
</dbReference>
<dbReference type="InterPro" id="IPR027417">
    <property type="entry name" value="P-loop_NTPase"/>
</dbReference>
<name>A0ABN0B1A9_9ACTN</name>
<dbReference type="PANTHER" id="PTHR47396:SF1">
    <property type="entry name" value="ATP-DEPENDENT HELICASE IRC3-RELATED"/>
    <property type="match status" value="1"/>
</dbReference>
<evidence type="ECO:0000259" key="1">
    <source>
        <dbReference type="Pfam" id="PF04851"/>
    </source>
</evidence>
<organism evidence="2 3">
    <name type="scientific">Fannyhessea vaginae PB189-T1-4</name>
    <dbReference type="NCBI Taxonomy" id="866774"/>
    <lineage>
        <taxon>Bacteria</taxon>
        <taxon>Bacillati</taxon>
        <taxon>Actinomycetota</taxon>
        <taxon>Coriobacteriia</taxon>
        <taxon>Coriobacteriales</taxon>
        <taxon>Atopobiaceae</taxon>
        <taxon>Fannyhessea</taxon>
    </lineage>
</organism>
<protein>
    <submittedName>
        <fullName evidence="2">Type III restriction enzyme, res subunit</fullName>
    </submittedName>
</protein>
<evidence type="ECO:0000313" key="3">
    <source>
        <dbReference type="Proteomes" id="UP000004431"/>
    </source>
</evidence>
<dbReference type="SUPFAM" id="SSF52540">
    <property type="entry name" value="P-loop containing nucleoside triphosphate hydrolases"/>
    <property type="match status" value="2"/>
</dbReference>
<dbReference type="Proteomes" id="UP000004431">
    <property type="component" value="Unassembled WGS sequence"/>
</dbReference>
<proteinExistence type="predicted"/>
<sequence length="737" mass="85245">MVNPGLTINLFAFQEKAVTKLIDLTARDNAKQTILMKAPTGSGKTIILIDYIDNYLSNVDKHTAFIWLCPGKGNLEEQSREKMRKLSPGRKTQNLFDALTSGFSEESTTFINWELVTKKGNTAIRDSERKNLFDCIAEAHRTGIKFIVIIDEEHSNNTAKAKTIIDAFAAQHIVRVSATAVENKRYEFFEIDELDVIEAGLITKAIYVNEGITDNMLIGEDYDTLLDLADVKRKEIWARYKSRGKIIRPLVLIQFPNGKPETIEAVEEKLQTMGYTYENGMVSKWMSEDKKDLPEDLAENNGIPVFLLMKQAISTGWDCPRAKILVKLREGMSESFEIQTIGRIRRMPEAKHYDDDLLDFCYVYTFDEKYKAGLLSMLDKAYETRRLFLKDECKPFTLVKQMRDLDFNGLGEREVLQKIYEHLVKKYALTGDKEENLTRLEAGGYIFNKELIQNVMHGKYIVTDMVVDAASFYTTRRRVDTHKHGIELLHSVDAIKSTISMANNKTKVILERLFRKGKNNNMKVIKLPIAEFYAFIINNTHKIKEDFREVTADMAVQRKIVLTPKTTTFRIPEQDFFKYDTSVKNEVEYYANAYHDYTSGYATSLVRSTSEMLFERYCETRSDIEWVYKNGDTGQQYFSIVYIDGLQHQWLFYADYIVKKKDGSVWVIETKGGEARGQDKNIDRQIENKFNAFKQYAEEKSLNWGFVRDKDGDLYINNTAFAEDMADENWAPIKERF</sequence>
<dbReference type="Gene3D" id="3.40.50.300">
    <property type="entry name" value="P-loop containing nucleotide triphosphate hydrolases"/>
    <property type="match status" value="2"/>
</dbReference>